<keyword evidence="3" id="KW-0540">Nuclease</keyword>
<dbReference type="Gene3D" id="3.30.160.20">
    <property type="match status" value="1"/>
</dbReference>
<dbReference type="GO" id="GO:0003677">
    <property type="term" value="F:DNA binding"/>
    <property type="evidence" value="ECO:0007669"/>
    <property type="project" value="InterPro"/>
</dbReference>
<dbReference type="InterPro" id="IPR000999">
    <property type="entry name" value="RNase_III_dom"/>
</dbReference>
<evidence type="ECO:0000259" key="19">
    <source>
        <dbReference type="PROSITE" id="PS50821"/>
    </source>
</evidence>
<feature type="domain" description="PAZ" evidence="19">
    <location>
        <begin position="850"/>
        <end position="947"/>
    </location>
</feature>
<dbReference type="Pfam" id="PF20932">
    <property type="entry name" value="Dicer_dsRBD"/>
    <property type="match status" value="1"/>
</dbReference>
<dbReference type="InterPro" id="IPR048513">
    <property type="entry name" value="Dicer_PBD"/>
</dbReference>
<evidence type="ECO:0000259" key="21">
    <source>
        <dbReference type="PROSITE" id="PS51194"/>
    </source>
</evidence>
<dbReference type="PROSITE" id="PS51194">
    <property type="entry name" value="HELICASE_CTER"/>
    <property type="match status" value="1"/>
</dbReference>
<dbReference type="GO" id="GO:0004530">
    <property type="term" value="F:deoxyribonuclease I activity"/>
    <property type="evidence" value="ECO:0007669"/>
    <property type="project" value="TreeGrafter"/>
</dbReference>
<keyword evidence="7" id="KW-0255">Endonuclease</keyword>
<name>A0A6L2PQ79_COPFO</name>
<dbReference type="GO" id="GO:0005524">
    <property type="term" value="F:ATP binding"/>
    <property type="evidence" value="ECO:0007669"/>
    <property type="project" value="UniProtKB-KW"/>
</dbReference>
<dbReference type="InterPro" id="IPR001650">
    <property type="entry name" value="Helicase_C-like"/>
</dbReference>
<evidence type="ECO:0000256" key="3">
    <source>
        <dbReference type="ARBA" id="ARBA00022722"/>
    </source>
</evidence>
<evidence type="ECO:0000259" key="18">
    <source>
        <dbReference type="PROSITE" id="PS50142"/>
    </source>
</evidence>
<evidence type="ECO:0000256" key="4">
    <source>
        <dbReference type="ARBA" id="ARBA00022723"/>
    </source>
</evidence>
<dbReference type="SMART" id="SM00490">
    <property type="entry name" value="HELICc"/>
    <property type="match status" value="1"/>
</dbReference>
<dbReference type="PROSITE" id="PS51327">
    <property type="entry name" value="DICER_DSRBF"/>
    <property type="match status" value="1"/>
</dbReference>
<dbReference type="Gene3D" id="3.30.160.380">
    <property type="entry name" value="Dicer dimerisation domain"/>
    <property type="match status" value="1"/>
</dbReference>
<keyword evidence="6" id="KW-0547">Nucleotide-binding</keyword>
<dbReference type="PANTHER" id="PTHR14950">
    <property type="entry name" value="DICER-RELATED"/>
    <property type="match status" value="1"/>
</dbReference>
<keyword evidence="8" id="KW-0378">Hydrolase</keyword>
<dbReference type="SUPFAM" id="SSF69065">
    <property type="entry name" value="RNase III domain-like"/>
    <property type="match status" value="2"/>
</dbReference>
<keyword evidence="11" id="KW-0460">Magnesium</keyword>
<dbReference type="GO" id="GO:0006364">
    <property type="term" value="P:rRNA processing"/>
    <property type="evidence" value="ECO:0007669"/>
    <property type="project" value="InterPro"/>
</dbReference>
<evidence type="ECO:0000259" key="22">
    <source>
        <dbReference type="PROSITE" id="PS51327"/>
    </source>
</evidence>
<evidence type="ECO:0000259" key="17">
    <source>
        <dbReference type="PROSITE" id="PS50137"/>
    </source>
</evidence>
<evidence type="ECO:0000256" key="5">
    <source>
        <dbReference type="ARBA" id="ARBA00022737"/>
    </source>
</evidence>
<dbReference type="GO" id="GO:0031054">
    <property type="term" value="P:pre-miRNA processing"/>
    <property type="evidence" value="ECO:0007669"/>
    <property type="project" value="InterPro"/>
</dbReference>
<comment type="caution">
    <text evidence="23">The sequence shown here is derived from an EMBL/GenBank/DDBJ whole genome shotgun (WGS) entry which is preliminary data.</text>
</comment>
<proteinExistence type="inferred from homology"/>
<evidence type="ECO:0000256" key="1">
    <source>
        <dbReference type="ARBA" id="ARBA00001936"/>
    </source>
</evidence>
<dbReference type="GO" id="GO:0046872">
    <property type="term" value="F:metal ion binding"/>
    <property type="evidence" value="ECO:0007669"/>
    <property type="project" value="UniProtKB-KW"/>
</dbReference>
<keyword evidence="10" id="KW-0067">ATP-binding</keyword>
<dbReference type="GO" id="GO:0005737">
    <property type="term" value="C:cytoplasm"/>
    <property type="evidence" value="ECO:0007669"/>
    <property type="project" value="TreeGrafter"/>
</dbReference>
<feature type="domain" description="Dicer dsRNA-binding fold" evidence="22">
    <location>
        <begin position="595"/>
        <end position="684"/>
    </location>
</feature>
<dbReference type="SUPFAM" id="SSF101690">
    <property type="entry name" value="PAZ domain"/>
    <property type="match status" value="1"/>
</dbReference>
<dbReference type="FunFam" id="1.10.1520.10:FF:000005">
    <property type="entry name" value="Putative endoribonuclease dicer"/>
    <property type="match status" value="1"/>
</dbReference>
<organism evidence="23 24">
    <name type="scientific">Coptotermes formosanus</name>
    <name type="common">Formosan subterranean termite</name>
    <dbReference type="NCBI Taxonomy" id="36987"/>
    <lineage>
        <taxon>Eukaryota</taxon>
        <taxon>Metazoa</taxon>
        <taxon>Ecdysozoa</taxon>
        <taxon>Arthropoda</taxon>
        <taxon>Hexapoda</taxon>
        <taxon>Insecta</taxon>
        <taxon>Pterygota</taxon>
        <taxon>Neoptera</taxon>
        <taxon>Polyneoptera</taxon>
        <taxon>Dictyoptera</taxon>
        <taxon>Blattodea</taxon>
        <taxon>Blattoidea</taxon>
        <taxon>Termitoidae</taxon>
        <taxon>Rhinotermitidae</taxon>
        <taxon>Coptotermes</taxon>
    </lineage>
</organism>
<keyword evidence="9" id="KW-0347">Helicase</keyword>
<dbReference type="EMBL" id="BLKM01000504">
    <property type="protein sequence ID" value="GFG34779.1"/>
    <property type="molecule type" value="Genomic_DNA"/>
</dbReference>
<dbReference type="InParanoid" id="A0A6L2PQ79"/>
<keyword evidence="5" id="KW-0677">Repeat</keyword>
<evidence type="ECO:0000256" key="13">
    <source>
        <dbReference type="ARBA" id="ARBA00023158"/>
    </source>
</evidence>
<dbReference type="OrthoDB" id="416741at2759"/>
<dbReference type="SMART" id="SM00535">
    <property type="entry name" value="RIBOc"/>
    <property type="match status" value="2"/>
</dbReference>
<dbReference type="GO" id="GO:0005634">
    <property type="term" value="C:nucleus"/>
    <property type="evidence" value="ECO:0007669"/>
    <property type="project" value="TreeGrafter"/>
</dbReference>
<dbReference type="SMART" id="SM00487">
    <property type="entry name" value="DEXDc"/>
    <property type="match status" value="1"/>
</dbReference>
<dbReference type="Gene3D" id="2.170.260.10">
    <property type="entry name" value="paz domain"/>
    <property type="match status" value="1"/>
</dbReference>
<dbReference type="Gene3D" id="1.10.1520.10">
    <property type="entry name" value="Ribonuclease III domain"/>
    <property type="match status" value="2"/>
</dbReference>
<evidence type="ECO:0000256" key="12">
    <source>
        <dbReference type="ARBA" id="ARBA00022884"/>
    </source>
</evidence>
<evidence type="ECO:0000313" key="24">
    <source>
        <dbReference type="Proteomes" id="UP000502823"/>
    </source>
</evidence>
<feature type="domain" description="DRBM" evidence="17">
    <location>
        <begin position="1529"/>
        <end position="1592"/>
    </location>
</feature>
<dbReference type="InterPro" id="IPR014001">
    <property type="entry name" value="Helicase_ATP-bd"/>
</dbReference>
<dbReference type="InterPro" id="IPR036389">
    <property type="entry name" value="RNase_III_sf"/>
</dbReference>
<evidence type="ECO:0000256" key="6">
    <source>
        <dbReference type="ARBA" id="ARBA00022741"/>
    </source>
</evidence>
<dbReference type="GO" id="GO:0003723">
    <property type="term" value="F:RNA binding"/>
    <property type="evidence" value="ECO:0007669"/>
    <property type="project" value="UniProtKB-UniRule"/>
</dbReference>
<feature type="domain" description="RNase III" evidence="18">
    <location>
        <begin position="1343"/>
        <end position="1501"/>
    </location>
</feature>
<evidence type="ECO:0000259" key="20">
    <source>
        <dbReference type="PROSITE" id="PS51192"/>
    </source>
</evidence>
<evidence type="ECO:0000256" key="10">
    <source>
        <dbReference type="ARBA" id="ARBA00022840"/>
    </source>
</evidence>
<dbReference type="FunFam" id="3.40.50.300:FF:000628">
    <property type="entry name" value="Endoribonuclease Dicer"/>
    <property type="match status" value="1"/>
</dbReference>
<dbReference type="SUPFAM" id="SSF52540">
    <property type="entry name" value="P-loop containing nucleoside triphosphate hydrolases"/>
    <property type="match status" value="1"/>
</dbReference>
<feature type="domain" description="Helicase C-terminal" evidence="21">
    <location>
        <begin position="395"/>
        <end position="572"/>
    </location>
</feature>
<evidence type="ECO:0000256" key="11">
    <source>
        <dbReference type="ARBA" id="ARBA00022842"/>
    </source>
</evidence>
<dbReference type="Pfam" id="PF04851">
    <property type="entry name" value="ResIII"/>
    <property type="match status" value="1"/>
</dbReference>
<dbReference type="CDD" id="cd18034">
    <property type="entry name" value="DEXHc_dicer"/>
    <property type="match status" value="1"/>
</dbReference>
<feature type="domain" description="RNase III" evidence="18">
    <location>
        <begin position="1119"/>
        <end position="1297"/>
    </location>
</feature>
<protein>
    <submittedName>
        <fullName evidence="23">Uncharacterized protein</fullName>
    </submittedName>
</protein>
<dbReference type="InterPro" id="IPR006935">
    <property type="entry name" value="Helicase/UvrB_N"/>
</dbReference>
<reference evidence="24" key="1">
    <citation type="submission" date="2020-01" db="EMBL/GenBank/DDBJ databases">
        <title>Draft genome sequence of the Termite Coptotermes fromosanus.</title>
        <authorList>
            <person name="Itakura S."/>
            <person name="Yosikawa Y."/>
            <person name="Umezawa K."/>
        </authorList>
    </citation>
    <scope>NUCLEOTIDE SEQUENCE [LARGE SCALE GENOMIC DNA]</scope>
</reference>
<dbReference type="InterPro" id="IPR014720">
    <property type="entry name" value="dsRBD_dom"/>
</dbReference>
<evidence type="ECO:0000256" key="2">
    <source>
        <dbReference type="ARBA" id="ARBA00001946"/>
    </source>
</evidence>
<dbReference type="PROSITE" id="PS50142">
    <property type="entry name" value="RNASE_3_2"/>
    <property type="match status" value="2"/>
</dbReference>
<dbReference type="InterPro" id="IPR027417">
    <property type="entry name" value="P-loop_NTPase"/>
</dbReference>
<dbReference type="FunCoup" id="A0A6L2PQ79">
    <property type="interactions" value="108"/>
</dbReference>
<evidence type="ECO:0000313" key="23">
    <source>
        <dbReference type="EMBL" id="GFG34779.1"/>
    </source>
</evidence>
<dbReference type="PROSITE" id="PS50137">
    <property type="entry name" value="DS_RBD"/>
    <property type="match status" value="1"/>
</dbReference>
<accession>A0A6L2PQ79</accession>
<dbReference type="Proteomes" id="UP000502823">
    <property type="component" value="Unassembled WGS sequence"/>
</dbReference>
<dbReference type="Pfam" id="PF03368">
    <property type="entry name" value="Dicer_dimer"/>
    <property type="match status" value="1"/>
</dbReference>
<dbReference type="InterPro" id="IPR038248">
    <property type="entry name" value="Dicer_dimer_sf"/>
</dbReference>
<keyword evidence="14" id="KW-0464">Manganese</keyword>
<gene>
    <name evidence="23" type="ORF">Cfor_12042</name>
</gene>
<dbReference type="GO" id="GO:0004525">
    <property type="term" value="F:ribonuclease III activity"/>
    <property type="evidence" value="ECO:0007669"/>
    <property type="project" value="InterPro"/>
</dbReference>
<dbReference type="CDD" id="cd00593">
    <property type="entry name" value="RIBOc"/>
    <property type="match status" value="2"/>
</dbReference>
<evidence type="ECO:0000256" key="16">
    <source>
        <dbReference type="PROSITE-ProRule" id="PRU00657"/>
    </source>
</evidence>
<evidence type="ECO:0000256" key="7">
    <source>
        <dbReference type="ARBA" id="ARBA00022759"/>
    </source>
</evidence>
<dbReference type="GO" id="GO:0006309">
    <property type="term" value="P:apoptotic DNA fragmentation"/>
    <property type="evidence" value="ECO:0007669"/>
    <property type="project" value="TreeGrafter"/>
</dbReference>
<dbReference type="GO" id="GO:0030422">
    <property type="term" value="P:siRNA processing"/>
    <property type="evidence" value="ECO:0007669"/>
    <property type="project" value="InterPro"/>
</dbReference>
<feature type="domain" description="Helicase ATP-binding" evidence="20">
    <location>
        <begin position="16"/>
        <end position="189"/>
    </location>
</feature>
<dbReference type="CDD" id="cd15903">
    <property type="entry name" value="Dicer_PBD"/>
    <property type="match status" value="1"/>
</dbReference>
<evidence type="ECO:0000256" key="8">
    <source>
        <dbReference type="ARBA" id="ARBA00022801"/>
    </source>
</evidence>
<dbReference type="PROSITE" id="PS51192">
    <property type="entry name" value="HELICASE_ATP_BIND_1"/>
    <property type="match status" value="1"/>
</dbReference>
<comment type="cofactor">
    <cofactor evidence="2">
        <name>Mg(2+)</name>
        <dbReference type="ChEBI" id="CHEBI:18420"/>
    </cofactor>
</comment>
<dbReference type="PROSITE" id="PS50821">
    <property type="entry name" value="PAZ"/>
    <property type="match status" value="1"/>
</dbReference>
<keyword evidence="4" id="KW-0479">Metal-binding</keyword>
<sequence>MGKDDDFRPRPYQEHLMNLVKEENAIIYLPTGSGKTFIAVMLIKEMSASLDRGKHTFFMVNTVALVRQQAAYIRRHTRHCVGEYSGDMNVDFWSKEKWQEEFSNNQIMVMTCQIFLNLLLHGYVQLPDVNLLIFDECHHAVNDQPMRQIMQQFEHCPRELQPRILGLTATLLNGNCKAGRVEEEVCALEKTFLSKVATCKDAPLLERYSTNPDERVVKFDEYDEGDKRPGMTVLRKGLALLENAQAFVDAIAFESDQVMTPDKCPPNTTVMNTSRGKTNKKLKNLLTDVMFHIKSLGMFGGSLACLAHIIQLERLRKRAEDKLTKDVFTALITSLLAVRKLFEDQMSDCVAKSQIRKYSSSKMLTLLEVLKHAMPKESVNVVSDDSNGDELSEEDMSRIFMSERKNTKFCTIVFVERRFTAKIVYGVLKALKEADSDFDHITPDFMVGFNSNPFNDTSEGTLEKKWSQDCVKRFLEGETNIMVASDVLEEGIDIPKCNLVVKFDTPKNYRSYIQSKGRARYQSSKYYIMVPRDKGNTFSTTYKSYRNTEDALRNLLVGDAEERQEPNEEDVAAELYDSLIPPYFTSLSTVNLTSAIALINRYCSSLPQDKFTQLTPLWYLSEDKKSVYLQLPMNSKLHDLIQGQEMPSKKLAKRAAALETCKRLHQLGELDEHLLPLQHKDPNETCSELFPLYKEETEGGIPQRGSSKRKERYNKEFPVTLSECRPKEGIELYLHAIEQQPVYPRPDAANNRKLVFYDLLHLSEGFAILSAKRMPKLCDFPIFMNVGEIRVHIVCNTACIRVTQEDIKDLEAFNCMLFGEVLKLRKSFLIVDKANKENSYFVVPTRVGESILVFLLYEVPICWRCGFICGIYACTWMMILPLCSLAIYIVTRVCPELTPASPFPSDSYATYEDYYKQKYKLHIINKDQPLLEVKAVSNKINCLRPSTKLSGITSKRKRHELQEDFEENLVAELCVRLDFPSVLWLKATCLPTILHRVTYILLAEELRQNIARDAGVGCAELAPGEMGEEWEALSVDSYCIENKHEEDLVQKSSLVSSMKSVRLTELPSPLTSTLFDWGADEEPVDIDRNMEDVTLVEAQLTKTFPFSSLRHQNMNSLCLLQALTSASANDIMNLERLETLGDSFLKLMSSLYLFQHHKCMNEGELTCLKGKHVGNRNLYYCGVNRKLGGMMKVHDFGPTSDWIPPSMCVYRKLQQVMLSANLSPNILYELRIPRDEQLIGSLSSETLDNIQNKLLSSPEDHAIHSSMENFLCVQTVSDKTIADGVEALIGAYLKGSGIRGALRLLGWLKILPGNIACSERLLDTMPSSACLGVGDMEMHLEGVGDLERRLHYKFRDRTFLLQAITHASYSSNRVTDCYQRLEFLGDAVLDFLITCHIYEKCGLLNPGELTDLRSALVNNVTFASLTVRNGFHKFLKYTSPKLMCLIDNFVKFQEEHNHVISEEVLILLEEDEVRIAEAVEVPKVLGDLFESLAGAIYVDSGLNLQEVWRVYYRLMRQEIAQFSKRVPKQPVRLLHELAAQQPTFISKQVDNVMMVSVGVYIASKKRWFHGFGETKTQAKRAAAKCALKELISK</sequence>
<evidence type="ECO:0000256" key="14">
    <source>
        <dbReference type="ARBA" id="ARBA00023211"/>
    </source>
</evidence>
<keyword evidence="12 16" id="KW-0694">RNA-binding</keyword>
<evidence type="ECO:0000256" key="15">
    <source>
        <dbReference type="ARBA" id="ARBA00035116"/>
    </source>
</evidence>
<dbReference type="Pfam" id="PF02170">
    <property type="entry name" value="PAZ"/>
    <property type="match status" value="1"/>
</dbReference>
<dbReference type="InterPro" id="IPR044441">
    <property type="entry name" value="DICER_DSRM"/>
</dbReference>
<dbReference type="SMART" id="SM00949">
    <property type="entry name" value="PAZ"/>
    <property type="match status" value="1"/>
</dbReference>
<dbReference type="Pfam" id="PF00271">
    <property type="entry name" value="Helicase_C"/>
    <property type="match status" value="1"/>
</dbReference>
<dbReference type="Gene3D" id="3.40.50.300">
    <property type="entry name" value="P-loop containing nucleotide triphosphate hydrolases"/>
    <property type="match status" value="2"/>
</dbReference>
<dbReference type="HAMAP" id="MF_00104">
    <property type="entry name" value="RNase_III"/>
    <property type="match status" value="1"/>
</dbReference>
<comment type="cofactor">
    <cofactor evidence="1">
        <name>Mn(2+)</name>
        <dbReference type="ChEBI" id="CHEBI:29035"/>
    </cofactor>
</comment>
<dbReference type="Pfam" id="PF20931">
    <property type="entry name" value="Dicer_platform"/>
    <property type="match status" value="1"/>
</dbReference>
<comment type="similarity">
    <text evidence="15 16">Belongs to the helicase family. Dicer subfamily.</text>
</comment>
<dbReference type="InterPro" id="IPR005034">
    <property type="entry name" value="Dicer_dimerisation"/>
</dbReference>
<dbReference type="InterPro" id="IPR011907">
    <property type="entry name" value="RNase_III"/>
</dbReference>
<dbReference type="SUPFAM" id="SSF54768">
    <property type="entry name" value="dsRNA-binding domain-like"/>
    <property type="match status" value="1"/>
</dbReference>
<dbReference type="InterPro" id="IPR003100">
    <property type="entry name" value="PAZ_dom"/>
</dbReference>
<dbReference type="PANTHER" id="PTHR14950:SF36">
    <property type="entry name" value="ENDORIBONUCLEASE DCR-2"/>
    <property type="match status" value="1"/>
</dbReference>
<evidence type="ECO:0000256" key="9">
    <source>
        <dbReference type="ARBA" id="ARBA00022806"/>
    </source>
</evidence>
<keyword evidence="13" id="KW-0943">RNA-mediated gene silencing</keyword>
<dbReference type="GO" id="GO:0070578">
    <property type="term" value="C:RISC-loading complex"/>
    <property type="evidence" value="ECO:0007669"/>
    <property type="project" value="TreeGrafter"/>
</dbReference>
<dbReference type="GO" id="GO:0004386">
    <property type="term" value="F:helicase activity"/>
    <property type="evidence" value="ECO:0007669"/>
    <property type="project" value="UniProtKB-KW"/>
</dbReference>
<dbReference type="Pfam" id="PF00636">
    <property type="entry name" value="Ribonuclease_3"/>
    <property type="match status" value="2"/>
</dbReference>
<keyword evidence="24" id="KW-1185">Reference proteome</keyword>
<dbReference type="PROSITE" id="PS00517">
    <property type="entry name" value="RNASE_3_1"/>
    <property type="match status" value="1"/>
</dbReference>
<dbReference type="InterPro" id="IPR036085">
    <property type="entry name" value="PAZ_dom_sf"/>
</dbReference>
<dbReference type="InterPro" id="IPR048512">
    <property type="entry name" value="Dicer_platform"/>
</dbReference>
<dbReference type="FunFam" id="3.30.160.380:FF:000001">
    <property type="entry name" value="Endoribonuclease dicer-like 1"/>
    <property type="match status" value="1"/>
</dbReference>